<feature type="compositionally biased region" description="Low complexity" evidence="1">
    <location>
        <begin position="42"/>
        <end position="52"/>
    </location>
</feature>
<reference evidence="3" key="3">
    <citation type="submission" date="2022-01" db="EMBL/GenBank/DDBJ databases">
        <authorList>
            <person name="Rubenstein D.R."/>
        </authorList>
    </citation>
    <scope>NUCLEOTIDE SEQUENCE</scope>
    <source>
        <strain evidence="3">SS15</strain>
        <tissue evidence="3">Liver</tissue>
    </source>
</reference>
<gene>
    <name evidence="3" type="ORF">IHE44_0007613</name>
    <name evidence="2" type="ORF">IHE44_014452</name>
</gene>
<proteinExistence type="predicted"/>
<dbReference type="EMBL" id="JADDUC010000089">
    <property type="protein sequence ID" value="KAG0119334.1"/>
    <property type="molecule type" value="Genomic_DNA"/>
</dbReference>
<evidence type="ECO:0000313" key="2">
    <source>
        <dbReference type="EMBL" id="KAG0119334.1"/>
    </source>
</evidence>
<evidence type="ECO:0000313" key="3">
    <source>
        <dbReference type="EMBL" id="KAI1231969.1"/>
    </source>
</evidence>
<comment type="caution">
    <text evidence="2">The sequence shown here is derived from an EMBL/GenBank/DDBJ whole genome shotgun (WGS) entry which is preliminary data.</text>
</comment>
<name>A0A835NQ48_9PASS</name>
<accession>A0A835NQ48</accession>
<dbReference type="OrthoDB" id="9395429at2759"/>
<feature type="region of interest" description="Disordered" evidence="1">
    <location>
        <begin position="39"/>
        <end position="60"/>
    </location>
</feature>
<sequence>MSWFEAVVANPPSGLMSDLSLPPGFCETSEEKLFLGQLQLNPDGSVDQSDSSPSPPLPAPSCLVPGEQCPEQASLALLTCSDAPGQSKKKRGFFFKGKNLFKKLGSNKKN</sequence>
<evidence type="ECO:0000256" key="1">
    <source>
        <dbReference type="SAM" id="MobiDB-lite"/>
    </source>
</evidence>
<organism evidence="2">
    <name type="scientific">Lamprotornis superbus</name>
    <dbReference type="NCBI Taxonomy" id="245042"/>
    <lineage>
        <taxon>Eukaryota</taxon>
        <taxon>Metazoa</taxon>
        <taxon>Chordata</taxon>
        <taxon>Craniata</taxon>
        <taxon>Vertebrata</taxon>
        <taxon>Euteleostomi</taxon>
        <taxon>Archelosauria</taxon>
        <taxon>Archosauria</taxon>
        <taxon>Dinosauria</taxon>
        <taxon>Saurischia</taxon>
        <taxon>Theropoda</taxon>
        <taxon>Coelurosauria</taxon>
        <taxon>Aves</taxon>
        <taxon>Neognathae</taxon>
        <taxon>Neoaves</taxon>
        <taxon>Telluraves</taxon>
        <taxon>Australaves</taxon>
        <taxon>Passeriformes</taxon>
        <taxon>Sturnidae</taxon>
        <taxon>Lamprotornis</taxon>
    </lineage>
</organism>
<keyword evidence="4" id="KW-1185">Reference proteome</keyword>
<dbReference type="EMBL" id="JADDUC020000024">
    <property type="protein sequence ID" value="KAI1231969.1"/>
    <property type="molecule type" value="Genomic_DNA"/>
</dbReference>
<dbReference type="AlphaFoldDB" id="A0A835NQ48"/>
<reference evidence="3 4" key="2">
    <citation type="journal article" date="2021" name="J. Hered.">
        <title>Feather Gene Expression Elucidates the Developmental Basis of Plumage Iridescence in African Starlings.</title>
        <authorList>
            <person name="Rubenstein D.R."/>
            <person name="Corvelo A."/>
            <person name="MacManes M.D."/>
            <person name="Maia R."/>
            <person name="Narzisi G."/>
            <person name="Rousaki A."/>
            <person name="Vandenabeele P."/>
            <person name="Shawkey M.D."/>
            <person name="Solomon J."/>
        </authorList>
    </citation>
    <scope>NUCLEOTIDE SEQUENCE [LARGE SCALE GENOMIC DNA]</scope>
    <source>
        <strain evidence="3">SS15</strain>
    </source>
</reference>
<dbReference type="Proteomes" id="UP000618051">
    <property type="component" value="Unassembled WGS sequence"/>
</dbReference>
<reference evidence="2" key="1">
    <citation type="submission" date="2020-10" db="EMBL/GenBank/DDBJ databases">
        <title>Feather gene expression reveals the developmental basis of iridescence in African starlings.</title>
        <authorList>
            <person name="Rubenstein D.R."/>
        </authorList>
    </citation>
    <scope>NUCLEOTIDE SEQUENCE</scope>
    <source>
        <strain evidence="2">SS15</strain>
        <tissue evidence="2">Liver</tissue>
    </source>
</reference>
<protein>
    <submittedName>
        <fullName evidence="2">Uncharacterized protein</fullName>
    </submittedName>
</protein>
<evidence type="ECO:0000313" key="4">
    <source>
        <dbReference type="Proteomes" id="UP000618051"/>
    </source>
</evidence>